<dbReference type="Proteomes" id="UP000267096">
    <property type="component" value="Unassembled WGS sequence"/>
</dbReference>
<reference evidence="4" key="1">
    <citation type="submission" date="2017-02" db="UniProtKB">
        <authorList>
            <consortium name="WormBaseParasite"/>
        </authorList>
    </citation>
    <scope>IDENTIFICATION</scope>
</reference>
<keyword evidence="3" id="KW-1185">Reference proteome</keyword>
<feature type="region of interest" description="Disordered" evidence="1">
    <location>
        <begin position="1"/>
        <end position="82"/>
    </location>
</feature>
<feature type="compositionally biased region" description="Basic residues" evidence="1">
    <location>
        <begin position="160"/>
        <end position="170"/>
    </location>
</feature>
<dbReference type="WBParaSite" id="ASIM_0000301101-mRNA-1">
    <property type="protein sequence ID" value="ASIM_0000301101-mRNA-1"/>
    <property type="gene ID" value="ASIM_0000301101"/>
</dbReference>
<proteinExistence type="predicted"/>
<sequence length="274" mass="31105">MLPNEREAVERNGNCDQSNDNQNENTGGESVNKVHDEDAVRSELQNEIKKEVENKIGDKQKESEKDESSNANQNTNSASISANTNFESDEIYRLMLAEAQKPRADILFSNSQSQQQTSAETTTATTQDKIFDIPTSPTKVSHSTPTNRVKSSASNPSTNRIKRSRRRSNRTSKITTWEKRFQQTLTASNNRESAPTAMDVDSDNYDRNVEMDKRNNSIIDDNDEDDFANVKNINEAVKKRKSSSGGNHKKRNIRITPKSTSAWSVFFWFLYLRI</sequence>
<feature type="region of interest" description="Disordered" evidence="1">
    <location>
        <begin position="109"/>
        <end position="176"/>
    </location>
</feature>
<feature type="compositionally biased region" description="Low complexity" evidence="1">
    <location>
        <begin position="111"/>
        <end position="127"/>
    </location>
</feature>
<evidence type="ECO:0000313" key="4">
    <source>
        <dbReference type="WBParaSite" id="ASIM_0000301101-mRNA-1"/>
    </source>
</evidence>
<gene>
    <name evidence="2" type="ORF">ASIM_LOCUS2858</name>
</gene>
<name>A0A0M3J627_ANISI</name>
<feature type="compositionally biased region" description="Basic and acidic residues" evidence="1">
    <location>
        <begin position="1"/>
        <end position="10"/>
    </location>
</feature>
<feature type="compositionally biased region" description="Low complexity" evidence="1">
    <location>
        <begin position="69"/>
        <end position="82"/>
    </location>
</feature>
<dbReference type="AlphaFoldDB" id="A0A0M3J627"/>
<reference evidence="2 3" key="2">
    <citation type="submission" date="2018-11" db="EMBL/GenBank/DDBJ databases">
        <authorList>
            <consortium name="Pathogen Informatics"/>
        </authorList>
    </citation>
    <scope>NUCLEOTIDE SEQUENCE [LARGE SCALE GENOMIC DNA]</scope>
</reference>
<feature type="compositionally biased region" description="Polar residues" evidence="1">
    <location>
        <begin position="135"/>
        <end position="156"/>
    </location>
</feature>
<organism evidence="4">
    <name type="scientific">Anisakis simplex</name>
    <name type="common">Herring worm</name>
    <dbReference type="NCBI Taxonomy" id="6269"/>
    <lineage>
        <taxon>Eukaryota</taxon>
        <taxon>Metazoa</taxon>
        <taxon>Ecdysozoa</taxon>
        <taxon>Nematoda</taxon>
        <taxon>Chromadorea</taxon>
        <taxon>Rhabditida</taxon>
        <taxon>Spirurina</taxon>
        <taxon>Ascaridomorpha</taxon>
        <taxon>Ascaridoidea</taxon>
        <taxon>Anisakidae</taxon>
        <taxon>Anisakis</taxon>
        <taxon>Anisakis simplex complex</taxon>
    </lineage>
</organism>
<evidence type="ECO:0000256" key="1">
    <source>
        <dbReference type="SAM" id="MobiDB-lite"/>
    </source>
</evidence>
<dbReference type="EMBL" id="UYRR01004084">
    <property type="protein sequence ID" value="VDK20747.1"/>
    <property type="molecule type" value="Genomic_DNA"/>
</dbReference>
<accession>A0A0M3J627</accession>
<feature type="compositionally biased region" description="Polar residues" evidence="1">
    <location>
        <begin position="14"/>
        <end position="29"/>
    </location>
</feature>
<evidence type="ECO:0000313" key="2">
    <source>
        <dbReference type="EMBL" id="VDK20747.1"/>
    </source>
</evidence>
<evidence type="ECO:0000313" key="3">
    <source>
        <dbReference type="Proteomes" id="UP000267096"/>
    </source>
</evidence>
<protein>
    <submittedName>
        <fullName evidence="2 4">Uncharacterized protein</fullName>
    </submittedName>
</protein>
<feature type="compositionally biased region" description="Basic and acidic residues" evidence="1">
    <location>
        <begin position="32"/>
        <end position="68"/>
    </location>
</feature>